<reference evidence="3" key="1">
    <citation type="submission" date="2021-03" db="EMBL/GenBank/DDBJ databases">
        <authorList>
            <person name="Tagirdzhanova G."/>
        </authorList>
    </citation>
    <scope>NUCLEOTIDE SEQUENCE</scope>
</reference>
<dbReference type="CDD" id="cd00083">
    <property type="entry name" value="bHLH_SF"/>
    <property type="match status" value="1"/>
</dbReference>
<sequence>MPRVKLPPTPASSLDIQAKEIAQPSAKAGTFALPPPAMASACIASTVSRPQHILPATAKSTFELPPPPTRSRRIIQMEPASQQKEQPQVLAPQATAPKRTNSKKGAVAASVTNGTSGKKQPSSTSAAGKKMARKTAHSVIERRRRSKMNEEFAVLKDMIPACQDQEMHKLAILSASIEYLRYLEQCVSDLKAANTSMVQPSPPRLNNESVSPSYQEEEEDDVDDDMDEDLEMDDPPTERTPEPYPTNSPHSVAISPPLSALPTPSSYASSLATLPSPSFRPCSSYTSYSHSASTSPTILPSSAQDADHEATAALLMLNKDRRDGIPGTSGRSMSVKDLLS</sequence>
<feature type="compositionally biased region" description="Low complexity" evidence="1">
    <location>
        <begin position="255"/>
        <end position="295"/>
    </location>
</feature>
<dbReference type="GO" id="GO:0046983">
    <property type="term" value="F:protein dimerization activity"/>
    <property type="evidence" value="ECO:0007669"/>
    <property type="project" value="InterPro"/>
</dbReference>
<comment type="caution">
    <text evidence="3">The sequence shown here is derived from an EMBL/GenBank/DDBJ whole genome shotgun (WGS) entry which is preliminary data.</text>
</comment>
<keyword evidence="4" id="KW-1185">Reference proteome</keyword>
<dbReference type="Proteomes" id="UP000664521">
    <property type="component" value="Unassembled WGS sequence"/>
</dbReference>
<dbReference type="SUPFAM" id="SSF47459">
    <property type="entry name" value="HLH, helix-loop-helix DNA-binding domain"/>
    <property type="match status" value="1"/>
</dbReference>
<evidence type="ECO:0000256" key="1">
    <source>
        <dbReference type="SAM" id="MobiDB-lite"/>
    </source>
</evidence>
<dbReference type="PROSITE" id="PS50888">
    <property type="entry name" value="BHLH"/>
    <property type="match status" value="1"/>
</dbReference>
<feature type="compositionally biased region" description="Polar residues" evidence="1">
    <location>
        <begin position="196"/>
        <end position="214"/>
    </location>
</feature>
<dbReference type="PANTHER" id="PTHR46266">
    <property type="entry name" value="TRANSCRIPTION FACTOR TT8"/>
    <property type="match status" value="1"/>
</dbReference>
<dbReference type="Pfam" id="PF00010">
    <property type="entry name" value="HLH"/>
    <property type="match status" value="1"/>
</dbReference>
<evidence type="ECO:0000313" key="3">
    <source>
        <dbReference type="EMBL" id="CAF9910716.1"/>
    </source>
</evidence>
<feature type="region of interest" description="Disordered" evidence="1">
    <location>
        <begin position="196"/>
        <end position="306"/>
    </location>
</feature>
<feature type="domain" description="BHLH" evidence="2">
    <location>
        <begin position="132"/>
        <end position="183"/>
    </location>
</feature>
<evidence type="ECO:0000259" key="2">
    <source>
        <dbReference type="PROSITE" id="PS50888"/>
    </source>
</evidence>
<dbReference type="PANTHER" id="PTHR46266:SF4">
    <property type="entry name" value="TRANSCRIPTION FACTOR TT8"/>
    <property type="match status" value="1"/>
</dbReference>
<feature type="region of interest" description="Disordered" evidence="1">
    <location>
        <begin position="318"/>
        <end position="340"/>
    </location>
</feature>
<dbReference type="InterPro" id="IPR011598">
    <property type="entry name" value="bHLH_dom"/>
</dbReference>
<feature type="compositionally biased region" description="Basic residues" evidence="1">
    <location>
        <begin position="130"/>
        <end position="144"/>
    </location>
</feature>
<gene>
    <name evidence="3" type="ORF">HETSPECPRED_010157</name>
</gene>
<dbReference type="Gene3D" id="4.10.280.10">
    <property type="entry name" value="Helix-loop-helix DNA-binding domain"/>
    <property type="match status" value="1"/>
</dbReference>
<feature type="region of interest" description="Disordered" evidence="1">
    <location>
        <begin position="79"/>
        <end position="144"/>
    </location>
</feature>
<evidence type="ECO:0000313" key="4">
    <source>
        <dbReference type="Proteomes" id="UP000664521"/>
    </source>
</evidence>
<dbReference type="SMART" id="SM00353">
    <property type="entry name" value="HLH"/>
    <property type="match status" value="1"/>
</dbReference>
<dbReference type="InterPro" id="IPR036638">
    <property type="entry name" value="HLH_DNA-bd_sf"/>
</dbReference>
<dbReference type="EMBL" id="CAJPDS010000009">
    <property type="protein sequence ID" value="CAF9910716.1"/>
    <property type="molecule type" value="Genomic_DNA"/>
</dbReference>
<feature type="compositionally biased region" description="Acidic residues" evidence="1">
    <location>
        <begin position="215"/>
        <end position="235"/>
    </location>
</feature>
<feature type="compositionally biased region" description="Polar residues" evidence="1">
    <location>
        <begin position="110"/>
        <end position="126"/>
    </location>
</feature>
<protein>
    <recommendedName>
        <fullName evidence="2">BHLH domain-containing protein</fullName>
    </recommendedName>
</protein>
<dbReference type="AlphaFoldDB" id="A0A8H3EXN9"/>
<organism evidence="3 4">
    <name type="scientific">Heterodermia speciosa</name>
    <dbReference type="NCBI Taxonomy" id="116794"/>
    <lineage>
        <taxon>Eukaryota</taxon>
        <taxon>Fungi</taxon>
        <taxon>Dikarya</taxon>
        <taxon>Ascomycota</taxon>
        <taxon>Pezizomycotina</taxon>
        <taxon>Lecanoromycetes</taxon>
        <taxon>OSLEUM clade</taxon>
        <taxon>Lecanoromycetidae</taxon>
        <taxon>Caliciales</taxon>
        <taxon>Physciaceae</taxon>
        <taxon>Heterodermia</taxon>
    </lineage>
</organism>
<proteinExistence type="predicted"/>
<dbReference type="OrthoDB" id="690068at2759"/>
<name>A0A8H3EXN9_9LECA</name>
<accession>A0A8H3EXN9</accession>